<dbReference type="InterPro" id="IPR036390">
    <property type="entry name" value="WH_DNA-bd_sf"/>
</dbReference>
<dbReference type="EMBL" id="AP014685">
    <property type="protein sequence ID" value="BAR56927.1"/>
    <property type="molecule type" value="Genomic_DNA"/>
</dbReference>
<protein>
    <submittedName>
        <fullName evidence="8">Transcriptional regulatory protein</fullName>
    </submittedName>
</protein>
<dbReference type="PANTHER" id="PTHR30293:SF0">
    <property type="entry name" value="NITROGEN ASSIMILATION REGULATORY PROTEIN NAC"/>
    <property type="match status" value="1"/>
</dbReference>
<evidence type="ECO:0000256" key="6">
    <source>
        <dbReference type="ARBA" id="ARBA00023163"/>
    </source>
</evidence>
<dbReference type="GO" id="GO:2000142">
    <property type="term" value="P:regulation of DNA-templated transcription initiation"/>
    <property type="evidence" value="ECO:0007669"/>
    <property type="project" value="TreeGrafter"/>
</dbReference>
<proteinExistence type="inferred from homology"/>
<dbReference type="InterPro" id="IPR000847">
    <property type="entry name" value="LysR_HTH_N"/>
</dbReference>
<feature type="domain" description="HTH lysR-type" evidence="7">
    <location>
        <begin position="1"/>
        <end position="58"/>
    </location>
</feature>
<dbReference type="PROSITE" id="PS50931">
    <property type="entry name" value="HTH_LYSR"/>
    <property type="match status" value="1"/>
</dbReference>
<dbReference type="Proteomes" id="UP000063308">
    <property type="component" value="Chromosome"/>
</dbReference>
<evidence type="ECO:0000313" key="8">
    <source>
        <dbReference type="EMBL" id="BAR56927.1"/>
    </source>
</evidence>
<dbReference type="SUPFAM" id="SSF53850">
    <property type="entry name" value="Periplasmic binding protein-like II"/>
    <property type="match status" value="1"/>
</dbReference>
<dbReference type="RefSeq" id="WP_060909582.1">
    <property type="nucleotide sequence ID" value="NZ_CP126038.1"/>
</dbReference>
<accession>A0A0E4BNU1</accession>
<dbReference type="FunFam" id="1.10.10.10:FF:000001">
    <property type="entry name" value="LysR family transcriptional regulator"/>
    <property type="match status" value="1"/>
</dbReference>
<dbReference type="SUPFAM" id="SSF46785">
    <property type="entry name" value="Winged helix' DNA-binding domain"/>
    <property type="match status" value="1"/>
</dbReference>
<evidence type="ECO:0000256" key="1">
    <source>
        <dbReference type="ARBA" id="ARBA00003502"/>
    </source>
</evidence>
<reference evidence="8 9" key="1">
    <citation type="submission" date="2014-11" db="EMBL/GenBank/DDBJ databases">
        <title>Symbiosis island explosion on the genome of extra-slow-growing strains of soybean bradyrhizobia with massive insertion sequences.</title>
        <authorList>
            <person name="Iida T."/>
            <person name="Minamisawa K."/>
        </authorList>
    </citation>
    <scope>NUCLEOTIDE SEQUENCE [LARGE SCALE GENOMIC DNA]</scope>
    <source>
        <strain evidence="8 9">NK6</strain>
    </source>
</reference>
<keyword evidence="4" id="KW-0238">DNA-binding</keyword>
<keyword evidence="5" id="KW-0010">Activator</keyword>
<evidence type="ECO:0000256" key="4">
    <source>
        <dbReference type="ARBA" id="ARBA00023125"/>
    </source>
</evidence>
<comment type="similarity">
    <text evidence="2">Belongs to the LysR transcriptional regulatory family.</text>
</comment>
<dbReference type="InterPro" id="IPR036388">
    <property type="entry name" value="WH-like_DNA-bd_sf"/>
</dbReference>
<evidence type="ECO:0000256" key="5">
    <source>
        <dbReference type="ARBA" id="ARBA00023159"/>
    </source>
</evidence>
<dbReference type="GO" id="GO:0003677">
    <property type="term" value="F:DNA binding"/>
    <property type="evidence" value="ECO:0007669"/>
    <property type="project" value="UniProtKB-KW"/>
</dbReference>
<dbReference type="GO" id="GO:0003700">
    <property type="term" value="F:DNA-binding transcription factor activity"/>
    <property type="evidence" value="ECO:0007669"/>
    <property type="project" value="InterPro"/>
</dbReference>
<dbReference type="Gene3D" id="3.40.190.10">
    <property type="entry name" value="Periplasmic binding protein-like II"/>
    <property type="match status" value="2"/>
</dbReference>
<dbReference type="Pfam" id="PF00126">
    <property type="entry name" value="HTH_1"/>
    <property type="match status" value="1"/>
</dbReference>
<sequence length="310" mass="34185">MDSRQLRYFIAVYGQRNLSRAADQVNVAQSALSHHISNLEAEFATPLFERKSRGMEPTAAGERLYEHARIILRAMAEAETEVREGARVIAGDISIGMANSGVKAIGVELMRTVLTKYPKLKLSLTESLSGATLMHLMVSNVDLALVYNPPSEKELITEAVLEEEMFLVGIPKLVGKGKAPIRFEELSRMPLILLRYGLGLSSRALLDDPVLLKRLEGGAILHANSITGMTGALVEGLGCTIATKLFAREELAAGRLIARKVIEPKLTRTLYLCRLRNRPMTYAMEEMRRLMLALIAEQVRSGGWQAELVG</sequence>
<dbReference type="Pfam" id="PF03466">
    <property type="entry name" value="LysR_substrate"/>
    <property type="match status" value="1"/>
</dbReference>
<gene>
    <name evidence="8" type="ORF">NK6_3753</name>
</gene>
<comment type="function">
    <text evidence="1">NodD regulates the expression of the nodABCFE genes which encode other nodulation proteins. NodD is also a negative regulator of its own expression. Binds flavonoids as inducers.</text>
</comment>
<evidence type="ECO:0000256" key="2">
    <source>
        <dbReference type="ARBA" id="ARBA00009437"/>
    </source>
</evidence>
<keyword evidence="6" id="KW-0804">Transcription</keyword>
<dbReference type="PRINTS" id="PR00039">
    <property type="entry name" value="HTHLYSR"/>
</dbReference>
<keyword evidence="3" id="KW-0805">Transcription regulation</keyword>
<organism evidence="8 9">
    <name type="scientific">Bradyrhizobium diazoefficiens</name>
    <dbReference type="NCBI Taxonomy" id="1355477"/>
    <lineage>
        <taxon>Bacteria</taxon>
        <taxon>Pseudomonadati</taxon>
        <taxon>Pseudomonadota</taxon>
        <taxon>Alphaproteobacteria</taxon>
        <taxon>Hyphomicrobiales</taxon>
        <taxon>Nitrobacteraceae</taxon>
        <taxon>Bradyrhizobium</taxon>
    </lineage>
</organism>
<evidence type="ECO:0000256" key="3">
    <source>
        <dbReference type="ARBA" id="ARBA00023015"/>
    </source>
</evidence>
<evidence type="ECO:0000313" key="9">
    <source>
        <dbReference type="Proteomes" id="UP000063308"/>
    </source>
</evidence>
<evidence type="ECO:0000259" key="7">
    <source>
        <dbReference type="PROSITE" id="PS50931"/>
    </source>
</evidence>
<dbReference type="PANTHER" id="PTHR30293">
    <property type="entry name" value="TRANSCRIPTIONAL REGULATORY PROTEIN NAC-RELATED"/>
    <property type="match status" value="1"/>
</dbReference>
<dbReference type="AlphaFoldDB" id="A0A0E4BNU1"/>
<name>A0A0E4BNU1_9BRAD</name>
<dbReference type="InterPro" id="IPR005119">
    <property type="entry name" value="LysR_subst-bd"/>
</dbReference>
<dbReference type="Gene3D" id="1.10.10.10">
    <property type="entry name" value="Winged helix-like DNA-binding domain superfamily/Winged helix DNA-binding domain"/>
    <property type="match status" value="1"/>
</dbReference>